<name>A0A4Z2IJM8_9TELE</name>
<organism evidence="2 3">
    <name type="scientific">Liparis tanakae</name>
    <name type="common">Tanaka's snailfish</name>
    <dbReference type="NCBI Taxonomy" id="230148"/>
    <lineage>
        <taxon>Eukaryota</taxon>
        <taxon>Metazoa</taxon>
        <taxon>Chordata</taxon>
        <taxon>Craniata</taxon>
        <taxon>Vertebrata</taxon>
        <taxon>Euteleostomi</taxon>
        <taxon>Actinopterygii</taxon>
        <taxon>Neopterygii</taxon>
        <taxon>Teleostei</taxon>
        <taxon>Neoteleostei</taxon>
        <taxon>Acanthomorphata</taxon>
        <taxon>Eupercaria</taxon>
        <taxon>Perciformes</taxon>
        <taxon>Cottioidei</taxon>
        <taxon>Cottales</taxon>
        <taxon>Liparidae</taxon>
        <taxon>Liparis</taxon>
    </lineage>
</organism>
<keyword evidence="3" id="KW-1185">Reference proteome</keyword>
<evidence type="ECO:0000313" key="3">
    <source>
        <dbReference type="Proteomes" id="UP000314294"/>
    </source>
</evidence>
<proteinExistence type="predicted"/>
<dbReference type="AlphaFoldDB" id="A0A4Z2IJM8"/>
<feature type="compositionally biased region" description="Basic residues" evidence="1">
    <location>
        <begin position="38"/>
        <end position="47"/>
    </location>
</feature>
<feature type="compositionally biased region" description="Low complexity" evidence="1">
    <location>
        <begin position="121"/>
        <end position="135"/>
    </location>
</feature>
<protein>
    <submittedName>
        <fullName evidence="2">Uncharacterized protein</fullName>
    </submittedName>
</protein>
<evidence type="ECO:0000313" key="2">
    <source>
        <dbReference type="EMBL" id="TNN77363.1"/>
    </source>
</evidence>
<feature type="compositionally biased region" description="Basic and acidic residues" evidence="1">
    <location>
        <begin position="1"/>
        <end position="37"/>
    </location>
</feature>
<feature type="compositionally biased region" description="Low complexity" evidence="1">
    <location>
        <begin position="171"/>
        <end position="182"/>
    </location>
</feature>
<feature type="compositionally biased region" description="Basic and acidic residues" evidence="1">
    <location>
        <begin position="153"/>
        <end position="170"/>
    </location>
</feature>
<feature type="region of interest" description="Disordered" evidence="1">
    <location>
        <begin position="118"/>
        <end position="188"/>
    </location>
</feature>
<dbReference type="Proteomes" id="UP000314294">
    <property type="component" value="Unassembled WGS sequence"/>
</dbReference>
<reference evidence="2 3" key="1">
    <citation type="submission" date="2019-03" db="EMBL/GenBank/DDBJ databases">
        <title>First draft genome of Liparis tanakae, snailfish: a comprehensive survey of snailfish specific genes.</title>
        <authorList>
            <person name="Kim W."/>
            <person name="Song I."/>
            <person name="Jeong J.-H."/>
            <person name="Kim D."/>
            <person name="Kim S."/>
            <person name="Ryu S."/>
            <person name="Song J.Y."/>
            <person name="Lee S.K."/>
        </authorList>
    </citation>
    <scope>NUCLEOTIDE SEQUENCE [LARGE SCALE GENOMIC DNA]</scope>
    <source>
        <tissue evidence="2">Muscle</tissue>
    </source>
</reference>
<evidence type="ECO:0000256" key="1">
    <source>
        <dbReference type="SAM" id="MobiDB-lite"/>
    </source>
</evidence>
<accession>A0A4Z2IJM8</accession>
<gene>
    <name evidence="2" type="ORF">EYF80_012477</name>
</gene>
<feature type="region of interest" description="Disordered" evidence="1">
    <location>
        <begin position="1"/>
        <end position="49"/>
    </location>
</feature>
<dbReference type="EMBL" id="SRLO01000084">
    <property type="protein sequence ID" value="TNN77363.1"/>
    <property type="molecule type" value="Genomic_DNA"/>
</dbReference>
<sequence length="188" mass="21237">MEGVKERGRWREGERYKRGRERERRRESEGRERERAHKGERRKRKGLSGKLKFSVSERWAVSPGRGLDYTVSRYRAGSTSPHKGLRQPRFWRGKSADQNLAIVDVFKKRSAGKRFSRVLNSSAEGSSSQLSETSQIVLGPPENPIPKSCCWHGDVERRRLGGDGADKTEGPELSSELLSPSLQSVSAT</sequence>
<comment type="caution">
    <text evidence="2">The sequence shown here is derived from an EMBL/GenBank/DDBJ whole genome shotgun (WGS) entry which is preliminary data.</text>
</comment>